<keyword evidence="4" id="KW-1185">Reference proteome</keyword>
<name>A0A2K3UTA4_9DEIO</name>
<evidence type="ECO:0000259" key="2">
    <source>
        <dbReference type="Pfam" id="PF13439"/>
    </source>
</evidence>
<comment type="caution">
    <text evidence="3">The sequence shown here is derived from an EMBL/GenBank/DDBJ whole genome shotgun (WGS) entry which is preliminary data.</text>
</comment>
<sequence>MKVVMAHTFYKQKGGEDESYRAESRLLEDHGHRVERFERHNRDLDGVAPARMAQMTIWNQACARELAEVVARERADVVHFQNTFPVISPAAYSAARRAGAAVVQSLRNYRHSCVNGLLFRNGQICEACTGKSLAWPGVRHRCYRQSTVASAVVASMQSAHKLIGTYDHQVDLYIAVSEFVRRKYIEFGLPPEKIVVKPNFVYPDPGPRFDKRPYAVYAGRLSEEKGVARLVETWLREAPGLELCVVGEGPQRARLEALAGGGPQIRFLGARPLQETYDLIGEASFVVVPSEWYEPFGRTAVEGLAKGTPVICADIGGLSEIIQDGVTGFKFRAGDSRSLAHVLHQAAARWDDGELRRRARREFERRYSASANLDILMRAYRTAWERRQGS</sequence>
<reference evidence="3 4" key="1">
    <citation type="submission" date="2018-01" db="EMBL/GenBank/DDBJ databases">
        <title>Deinococcus koreensis sp. nov., a radiation-resistant bacterium isolated from river water.</title>
        <authorList>
            <person name="Choi A."/>
        </authorList>
    </citation>
    <scope>NUCLEOTIDE SEQUENCE [LARGE SCALE GENOMIC DNA]</scope>
    <source>
        <strain evidence="3 4">SJW1-2</strain>
    </source>
</reference>
<evidence type="ECO:0000313" key="3">
    <source>
        <dbReference type="EMBL" id="PNY79773.1"/>
    </source>
</evidence>
<dbReference type="Pfam" id="PF13439">
    <property type="entry name" value="Glyco_transf_4"/>
    <property type="match status" value="1"/>
</dbReference>
<dbReference type="InterPro" id="IPR028098">
    <property type="entry name" value="Glyco_trans_4-like_N"/>
</dbReference>
<dbReference type="Pfam" id="PF00534">
    <property type="entry name" value="Glycos_transf_1"/>
    <property type="match status" value="1"/>
</dbReference>
<dbReference type="PANTHER" id="PTHR45947:SF13">
    <property type="entry name" value="TRANSFERASE"/>
    <property type="match status" value="1"/>
</dbReference>
<evidence type="ECO:0000259" key="1">
    <source>
        <dbReference type="Pfam" id="PF00534"/>
    </source>
</evidence>
<dbReference type="GO" id="GO:0016757">
    <property type="term" value="F:glycosyltransferase activity"/>
    <property type="evidence" value="ECO:0007669"/>
    <property type="project" value="InterPro"/>
</dbReference>
<dbReference type="Proteomes" id="UP000236379">
    <property type="component" value="Unassembled WGS sequence"/>
</dbReference>
<protein>
    <submittedName>
        <fullName evidence="3">Glycosyl transferase family 1</fullName>
    </submittedName>
</protein>
<proteinExistence type="predicted"/>
<dbReference type="InterPro" id="IPR050194">
    <property type="entry name" value="Glycosyltransferase_grp1"/>
</dbReference>
<dbReference type="RefSeq" id="WP_103313757.1">
    <property type="nucleotide sequence ID" value="NZ_PPPD01000002.1"/>
</dbReference>
<organism evidence="3 4">
    <name type="scientific">Deinococcus koreensis</name>
    <dbReference type="NCBI Taxonomy" id="2054903"/>
    <lineage>
        <taxon>Bacteria</taxon>
        <taxon>Thermotogati</taxon>
        <taxon>Deinococcota</taxon>
        <taxon>Deinococci</taxon>
        <taxon>Deinococcales</taxon>
        <taxon>Deinococcaceae</taxon>
        <taxon>Deinococcus</taxon>
    </lineage>
</organism>
<feature type="domain" description="Glycosyl transferase family 1" evidence="1">
    <location>
        <begin position="208"/>
        <end position="360"/>
    </location>
</feature>
<dbReference type="AlphaFoldDB" id="A0A2K3UTA4"/>
<dbReference type="Gene3D" id="3.40.50.2000">
    <property type="entry name" value="Glycogen Phosphorylase B"/>
    <property type="match status" value="2"/>
</dbReference>
<keyword evidence="3" id="KW-0808">Transferase</keyword>
<evidence type="ECO:0000313" key="4">
    <source>
        <dbReference type="Proteomes" id="UP000236379"/>
    </source>
</evidence>
<dbReference type="PANTHER" id="PTHR45947">
    <property type="entry name" value="SULFOQUINOVOSYL TRANSFERASE SQD2"/>
    <property type="match status" value="1"/>
</dbReference>
<gene>
    <name evidence="3" type="ORF">CVO96_17640</name>
</gene>
<accession>A0A2K3UTA4</accession>
<dbReference type="InterPro" id="IPR001296">
    <property type="entry name" value="Glyco_trans_1"/>
</dbReference>
<feature type="domain" description="Glycosyltransferase subfamily 4-like N-terminal" evidence="2">
    <location>
        <begin position="25"/>
        <end position="202"/>
    </location>
</feature>
<dbReference type="EMBL" id="PPPD01000002">
    <property type="protein sequence ID" value="PNY79773.1"/>
    <property type="molecule type" value="Genomic_DNA"/>
</dbReference>
<dbReference type="OrthoDB" id="9801609at2"/>
<dbReference type="SUPFAM" id="SSF53756">
    <property type="entry name" value="UDP-Glycosyltransferase/glycogen phosphorylase"/>
    <property type="match status" value="1"/>
</dbReference>